<dbReference type="EMBL" id="JABBNB010000038">
    <property type="protein sequence ID" value="NMO04601.1"/>
    <property type="molecule type" value="Genomic_DNA"/>
</dbReference>
<proteinExistence type="predicted"/>
<dbReference type="RefSeq" id="WP_170197162.1">
    <property type="nucleotide sequence ID" value="NZ_JABBNB010000038.1"/>
</dbReference>
<dbReference type="Proteomes" id="UP000550729">
    <property type="component" value="Unassembled WGS sequence"/>
</dbReference>
<dbReference type="PROSITE" id="PS51257">
    <property type="entry name" value="PROKAR_LIPOPROTEIN"/>
    <property type="match status" value="1"/>
</dbReference>
<sequence>MVRRPVRRSTTGLLAVLVAVVLAIAGCTVDGTAHPVGGNADEPGAVSTDQFDKLLLECEILTPAQVAKAVGGTFATRNFNGAICRWTVSGSITTAVTFNWFEWGSMAVEQRTVKRMGYTTETIKIKNVYTAFTARDPKRPTMCGVTSNAPSRGVYTWWVEPRVGAGDPCTAAINLMSLVLKGDA</sequence>
<evidence type="ECO:0000256" key="1">
    <source>
        <dbReference type="SAM" id="SignalP"/>
    </source>
</evidence>
<dbReference type="Pfam" id="PF12079">
    <property type="entry name" value="DUF3558"/>
    <property type="match status" value="1"/>
</dbReference>
<evidence type="ECO:0000313" key="2">
    <source>
        <dbReference type="EMBL" id="NMO04601.1"/>
    </source>
</evidence>
<feature type="signal peptide" evidence="1">
    <location>
        <begin position="1"/>
        <end position="25"/>
    </location>
</feature>
<name>A0A848L801_9ACTN</name>
<accession>A0A848L801</accession>
<keyword evidence="1" id="KW-0732">Signal</keyword>
<feature type="chain" id="PRO_5039720933" evidence="1">
    <location>
        <begin position="26"/>
        <end position="184"/>
    </location>
</feature>
<reference evidence="2 3" key="1">
    <citation type="submission" date="2020-04" db="EMBL/GenBank/DDBJ databases">
        <title>Gordonia sp. nov. TBRC 11910.</title>
        <authorList>
            <person name="Suriyachadkun C."/>
        </authorList>
    </citation>
    <scope>NUCLEOTIDE SEQUENCE [LARGE SCALE GENOMIC DNA]</scope>
    <source>
        <strain evidence="2 3">TBRC 11910</strain>
    </source>
</reference>
<dbReference type="AlphaFoldDB" id="A0A848L801"/>
<protein>
    <submittedName>
        <fullName evidence="2">DUF3558 domain-containing protein</fullName>
    </submittedName>
</protein>
<organism evidence="2 3">
    <name type="scientific">Gordonia asplenii</name>
    <dbReference type="NCBI Taxonomy" id="2725283"/>
    <lineage>
        <taxon>Bacteria</taxon>
        <taxon>Bacillati</taxon>
        <taxon>Actinomycetota</taxon>
        <taxon>Actinomycetes</taxon>
        <taxon>Mycobacteriales</taxon>
        <taxon>Gordoniaceae</taxon>
        <taxon>Gordonia</taxon>
    </lineage>
</organism>
<comment type="caution">
    <text evidence="2">The sequence shown here is derived from an EMBL/GenBank/DDBJ whole genome shotgun (WGS) entry which is preliminary data.</text>
</comment>
<evidence type="ECO:0000313" key="3">
    <source>
        <dbReference type="Proteomes" id="UP000550729"/>
    </source>
</evidence>
<keyword evidence="3" id="KW-1185">Reference proteome</keyword>
<gene>
    <name evidence="2" type="ORF">HH308_25600</name>
</gene>
<dbReference type="InterPro" id="IPR024520">
    <property type="entry name" value="DUF3558"/>
</dbReference>